<dbReference type="InterPro" id="IPR009057">
    <property type="entry name" value="Homeodomain-like_sf"/>
</dbReference>
<sequence length="336" mass="38243">MDYYVRSGSLQGYFELVQSFGADPVHFLNRAQLLPANIRDPDSMIPYHHLGDILEDSARELNTPYFGFRLAAIQGLSTIGLIGAHMAQKDTIGQALEVAQKFSHMHAQGSMLKIVEINKDQCELLFDVMVNANRQYPQLVQLSIGLIYKLIHDMIGHVWQDVKINCRQSLPEAEQRAVMELIHCEVEFGTTRDSIIFSKSVLGLRPYKDVGLVRDIIDKQFSQQQARPHDEFMLVRHAINSLLPTGDCSKENVAQSLGMHPKKLERVLATRNFSYRDVLEDTRKSIALNTLKAENISLSRLALNLGYSEFSAFSRSFKRWFGVSPTRFRKDQKAMI</sequence>
<dbReference type="PROSITE" id="PS01124">
    <property type="entry name" value="HTH_ARAC_FAMILY_2"/>
    <property type="match status" value="1"/>
</dbReference>
<dbReference type="InterPro" id="IPR032687">
    <property type="entry name" value="AraC-type_N"/>
</dbReference>
<dbReference type="RefSeq" id="WP_136734901.1">
    <property type="nucleotide sequence ID" value="NZ_SWDB01000009.1"/>
</dbReference>
<keyword evidence="2" id="KW-0238">DNA-binding</keyword>
<keyword evidence="1" id="KW-0805">Transcription regulation</keyword>
<proteinExistence type="predicted"/>
<keyword evidence="6" id="KW-1185">Reference proteome</keyword>
<dbReference type="GO" id="GO:0003700">
    <property type="term" value="F:DNA-binding transcription factor activity"/>
    <property type="evidence" value="ECO:0007669"/>
    <property type="project" value="InterPro"/>
</dbReference>
<dbReference type="EMBL" id="SWDB01000009">
    <property type="protein sequence ID" value="TKB46325.1"/>
    <property type="molecule type" value="Genomic_DNA"/>
</dbReference>
<evidence type="ECO:0000256" key="2">
    <source>
        <dbReference type="ARBA" id="ARBA00023125"/>
    </source>
</evidence>
<evidence type="ECO:0000259" key="4">
    <source>
        <dbReference type="PROSITE" id="PS01124"/>
    </source>
</evidence>
<dbReference type="Pfam" id="PF12833">
    <property type="entry name" value="HTH_18"/>
    <property type="match status" value="1"/>
</dbReference>
<dbReference type="PANTHER" id="PTHR47894">
    <property type="entry name" value="HTH-TYPE TRANSCRIPTIONAL REGULATOR GADX"/>
    <property type="match status" value="1"/>
</dbReference>
<accession>A0A4U1B8I1</accession>
<dbReference type="InterPro" id="IPR020449">
    <property type="entry name" value="Tscrpt_reg_AraC-type_HTH"/>
</dbReference>
<dbReference type="Gene3D" id="1.10.10.60">
    <property type="entry name" value="Homeodomain-like"/>
    <property type="match status" value="1"/>
</dbReference>
<dbReference type="PRINTS" id="PR00032">
    <property type="entry name" value="HTHARAC"/>
</dbReference>
<name>A0A4U1B8I1_9GAMM</name>
<organism evidence="5 6">
    <name type="scientific">Thalassotalea mangrovi</name>
    <dbReference type="NCBI Taxonomy" id="2572245"/>
    <lineage>
        <taxon>Bacteria</taxon>
        <taxon>Pseudomonadati</taxon>
        <taxon>Pseudomonadota</taxon>
        <taxon>Gammaproteobacteria</taxon>
        <taxon>Alteromonadales</taxon>
        <taxon>Colwelliaceae</taxon>
        <taxon>Thalassotalea</taxon>
    </lineage>
</organism>
<dbReference type="GO" id="GO:0005829">
    <property type="term" value="C:cytosol"/>
    <property type="evidence" value="ECO:0007669"/>
    <property type="project" value="TreeGrafter"/>
</dbReference>
<dbReference type="PANTHER" id="PTHR47894:SF4">
    <property type="entry name" value="HTH-TYPE TRANSCRIPTIONAL REGULATOR GADX"/>
    <property type="match status" value="1"/>
</dbReference>
<comment type="caution">
    <text evidence="5">The sequence shown here is derived from an EMBL/GenBank/DDBJ whole genome shotgun (WGS) entry which is preliminary data.</text>
</comment>
<dbReference type="InterPro" id="IPR018060">
    <property type="entry name" value="HTH_AraC"/>
</dbReference>
<dbReference type="SMART" id="SM00342">
    <property type="entry name" value="HTH_ARAC"/>
    <property type="match status" value="1"/>
</dbReference>
<gene>
    <name evidence="5" type="ORF">E8M12_04535</name>
</gene>
<evidence type="ECO:0000313" key="6">
    <source>
        <dbReference type="Proteomes" id="UP000307999"/>
    </source>
</evidence>
<protein>
    <submittedName>
        <fullName evidence="5">AraC family transcriptional regulator</fullName>
    </submittedName>
</protein>
<feature type="domain" description="HTH araC/xylS-type" evidence="4">
    <location>
        <begin position="233"/>
        <end position="331"/>
    </location>
</feature>
<evidence type="ECO:0000313" key="5">
    <source>
        <dbReference type="EMBL" id="TKB46325.1"/>
    </source>
</evidence>
<keyword evidence="3" id="KW-0804">Transcription</keyword>
<dbReference type="GO" id="GO:0000976">
    <property type="term" value="F:transcription cis-regulatory region binding"/>
    <property type="evidence" value="ECO:0007669"/>
    <property type="project" value="TreeGrafter"/>
</dbReference>
<dbReference type="SUPFAM" id="SSF46689">
    <property type="entry name" value="Homeodomain-like"/>
    <property type="match status" value="1"/>
</dbReference>
<dbReference type="Proteomes" id="UP000307999">
    <property type="component" value="Unassembled WGS sequence"/>
</dbReference>
<dbReference type="AlphaFoldDB" id="A0A4U1B8I1"/>
<evidence type="ECO:0000256" key="1">
    <source>
        <dbReference type="ARBA" id="ARBA00023015"/>
    </source>
</evidence>
<evidence type="ECO:0000256" key="3">
    <source>
        <dbReference type="ARBA" id="ARBA00023163"/>
    </source>
</evidence>
<dbReference type="OrthoDB" id="6816069at2"/>
<dbReference type="Pfam" id="PF12625">
    <property type="entry name" value="Arabinose_bd"/>
    <property type="match status" value="1"/>
</dbReference>
<reference evidence="5 6" key="1">
    <citation type="submission" date="2019-04" db="EMBL/GenBank/DDBJ databases">
        <title>Thalassotalea guangxiensis sp. nov., isolated from sediment of the coastal wetland.</title>
        <authorList>
            <person name="Zheng S."/>
            <person name="Zhang D."/>
        </authorList>
    </citation>
    <scope>NUCLEOTIDE SEQUENCE [LARGE SCALE GENOMIC DNA]</scope>
    <source>
        <strain evidence="5 6">ZS-4</strain>
    </source>
</reference>